<sequence length="182" mass="20809">MKTAQRRGNSISSPDFASLQGVWRSQGYGTVLLIEEDWYTLFEETSISCLKIDAGSIDELGHYYEDLAVSPGGQAFSAHRVTGVARISFRRLKGLPASVTESHRHRAKDPQYNFDVFWRTFHEQYALFKLKGVAWDRAHHDYLPQINANTSQETLFATMVAMLRPLKDGHIRLHSPWGHYRA</sequence>
<evidence type="ECO:0000313" key="2">
    <source>
        <dbReference type="EMBL" id="PXX88369.1"/>
    </source>
</evidence>
<gene>
    <name evidence="2" type="ORF">DIT71_17395</name>
</gene>
<feature type="domain" description="Tricorn protease C1" evidence="1">
    <location>
        <begin position="108"/>
        <end position="163"/>
    </location>
</feature>
<dbReference type="InterPro" id="IPR028204">
    <property type="entry name" value="Tricorn_C1"/>
</dbReference>
<keyword evidence="3" id="KW-1185">Reference proteome</keyword>
<reference evidence="2 3" key="2">
    <citation type="submission" date="2018-06" db="EMBL/GenBank/DDBJ databases">
        <title>Marinobactersediminissp. nov, a moderately halophilic bacterium isolated from marine solar saltern.</title>
        <authorList>
            <person name="Zhang Y."/>
        </authorList>
    </citation>
    <scope>NUCLEOTIDE SEQUENCE [LARGE SCALE GENOMIC DNA]</scope>
    <source>
        <strain evidence="2 3">F01</strain>
    </source>
</reference>
<comment type="caution">
    <text evidence="2">The sequence shown here is derived from an EMBL/GenBank/DDBJ whole genome shotgun (WGS) entry which is preliminary data.</text>
</comment>
<evidence type="ECO:0000313" key="3">
    <source>
        <dbReference type="Proteomes" id="UP000253987"/>
    </source>
</evidence>
<dbReference type="Pfam" id="PF14684">
    <property type="entry name" value="Tricorn_C1"/>
    <property type="match status" value="1"/>
</dbReference>
<name>A0A2V3ZIU4_9GAMM</name>
<organism evidence="2 3">
    <name type="scientific">Marinobacter vulgaris</name>
    <dbReference type="NCBI Taxonomy" id="1928331"/>
    <lineage>
        <taxon>Bacteria</taxon>
        <taxon>Pseudomonadati</taxon>
        <taxon>Pseudomonadota</taxon>
        <taxon>Gammaproteobacteria</taxon>
        <taxon>Pseudomonadales</taxon>
        <taxon>Marinobacteraceae</taxon>
        <taxon>Marinobacter</taxon>
    </lineage>
</organism>
<proteinExistence type="predicted"/>
<dbReference type="AlphaFoldDB" id="A0A2V3ZIU4"/>
<evidence type="ECO:0000259" key="1">
    <source>
        <dbReference type="Pfam" id="PF14684"/>
    </source>
</evidence>
<protein>
    <recommendedName>
        <fullName evidence="1">Tricorn protease C1 domain-containing protein</fullName>
    </recommendedName>
</protein>
<dbReference type="InterPro" id="IPR029045">
    <property type="entry name" value="ClpP/crotonase-like_dom_sf"/>
</dbReference>
<dbReference type="SUPFAM" id="SSF52096">
    <property type="entry name" value="ClpP/crotonase"/>
    <property type="match status" value="1"/>
</dbReference>
<dbReference type="Gene3D" id="3.30.750.44">
    <property type="match status" value="1"/>
</dbReference>
<accession>A0A2V3ZIU4</accession>
<dbReference type="EMBL" id="QFWX01000014">
    <property type="protein sequence ID" value="PXX88369.1"/>
    <property type="molecule type" value="Genomic_DNA"/>
</dbReference>
<dbReference type="Proteomes" id="UP000253987">
    <property type="component" value="Unassembled WGS sequence"/>
</dbReference>
<reference evidence="3" key="1">
    <citation type="submission" date="2018-05" db="EMBL/GenBank/DDBJ databases">
        <authorList>
            <person name="Lu D."/>
        </authorList>
    </citation>
    <scope>NUCLEOTIDE SEQUENCE [LARGE SCALE GENOMIC DNA]</scope>
    <source>
        <strain evidence="3">F01</strain>
    </source>
</reference>
<feature type="non-terminal residue" evidence="2">
    <location>
        <position position="182"/>
    </location>
</feature>
<dbReference type="RefSeq" id="WP_199491046.1">
    <property type="nucleotide sequence ID" value="NZ_QFWX01000014.1"/>
</dbReference>